<accession>A0A9N9JVF5</accession>
<evidence type="ECO:0000313" key="2">
    <source>
        <dbReference type="Proteomes" id="UP000789405"/>
    </source>
</evidence>
<feature type="non-terminal residue" evidence="1">
    <location>
        <position position="47"/>
    </location>
</feature>
<gene>
    <name evidence="1" type="ORF">DERYTH_LOCUS23044</name>
</gene>
<protein>
    <submittedName>
        <fullName evidence="1">5645_t:CDS:1</fullName>
    </submittedName>
</protein>
<name>A0A9N9JVF5_9GLOM</name>
<organism evidence="1 2">
    <name type="scientific">Dentiscutata erythropus</name>
    <dbReference type="NCBI Taxonomy" id="1348616"/>
    <lineage>
        <taxon>Eukaryota</taxon>
        <taxon>Fungi</taxon>
        <taxon>Fungi incertae sedis</taxon>
        <taxon>Mucoromycota</taxon>
        <taxon>Glomeromycotina</taxon>
        <taxon>Glomeromycetes</taxon>
        <taxon>Diversisporales</taxon>
        <taxon>Gigasporaceae</taxon>
        <taxon>Dentiscutata</taxon>
    </lineage>
</organism>
<evidence type="ECO:0000313" key="1">
    <source>
        <dbReference type="EMBL" id="CAG8799323.1"/>
    </source>
</evidence>
<sequence length="47" mass="5709">MTYQDNKKHEDYHNCDYGRSAYFSFLPDIIVRLITPLMQIQPLIYQK</sequence>
<dbReference type="EMBL" id="CAJVPY010033797">
    <property type="protein sequence ID" value="CAG8799323.1"/>
    <property type="molecule type" value="Genomic_DNA"/>
</dbReference>
<dbReference type="AlphaFoldDB" id="A0A9N9JVF5"/>
<proteinExistence type="predicted"/>
<reference evidence="1" key="1">
    <citation type="submission" date="2021-06" db="EMBL/GenBank/DDBJ databases">
        <authorList>
            <person name="Kallberg Y."/>
            <person name="Tangrot J."/>
            <person name="Rosling A."/>
        </authorList>
    </citation>
    <scope>NUCLEOTIDE SEQUENCE</scope>
    <source>
        <strain evidence="1">MA453B</strain>
    </source>
</reference>
<comment type="caution">
    <text evidence="1">The sequence shown here is derived from an EMBL/GenBank/DDBJ whole genome shotgun (WGS) entry which is preliminary data.</text>
</comment>
<keyword evidence="2" id="KW-1185">Reference proteome</keyword>
<dbReference type="Proteomes" id="UP000789405">
    <property type="component" value="Unassembled WGS sequence"/>
</dbReference>